<gene>
    <name evidence="3" type="ORF">PMEA_00032052</name>
</gene>
<keyword evidence="1" id="KW-0472">Membrane</keyword>
<keyword evidence="1" id="KW-1133">Transmembrane helix</keyword>
<keyword evidence="2" id="KW-0732">Signal</keyword>
<dbReference type="EMBL" id="CALNXJ010000072">
    <property type="protein sequence ID" value="CAH3159633.1"/>
    <property type="molecule type" value="Genomic_DNA"/>
</dbReference>
<evidence type="ECO:0000313" key="4">
    <source>
        <dbReference type="Proteomes" id="UP001159428"/>
    </source>
</evidence>
<dbReference type="AlphaFoldDB" id="A0AAU9XVZ6"/>
<reference evidence="3 4" key="1">
    <citation type="submission" date="2022-05" db="EMBL/GenBank/DDBJ databases">
        <authorList>
            <consortium name="Genoscope - CEA"/>
            <person name="William W."/>
        </authorList>
    </citation>
    <scope>NUCLEOTIDE SEQUENCE [LARGE SCALE GENOMIC DNA]</scope>
</reference>
<feature type="signal peptide" evidence="2">
    <location>
        <begin position="1"/>
        <end position="22"/>
    </location>
</feature>
<evidence type="ECO:0000256" key="2">
    <source>
        <dbReference type="SAM" id="SignalP"/>
    </source>
</evidence>
<comment type="caution">
    <text evidence="3">The sequence shown here is derived from an EMBL/GenBank/DDBJ whole genome shotgun (WGS) entry which is preliminary data.</text>
</comment>
<feature type="chain" id="PRO_5043684348" evidence="2">
    <location>
        <begin position="23"/>
        <end position="251"/>
    </location>
</feature>
<name>A0AAU9XVZ6_9CNID</name>
<protein>
    <submittedName>
        <fullName evidence="3">Uncharacterized protein</fullName>
    </submittedName>
</protein>
<keyword evidence="1" id="KW-0812">Transmembrane</keyword>
<organism evidence="3 4">
    <name type="scientific">Pocillopora meandrina</name>
    <dbReference type="NCBI Taxonomy" id="46732"/>
    <lineage>
        <taxon>Eukaryota</taxon>
        <taxon>Metazoa</taxon>
        <taxon>Cnidaria</taxon>
        <taxon>Anthozoa</taxon>
        <taxon>Hexacorallia</taxon>
        <taxon>Scleractinia</taxon>
        <taxon>Astrocoeniina</taxon>
        <taxon>Pocilloporidae</taxon>
        <taxon>Pocillopora</taxon>
    </lineage>
</organism>
<sequence>MADSYQVLVICMLLVAISCVSRTRDCIPVHGYESCACYFPEVNDTREYVNLLPLKTNSSSPRFTSKTENSWYISYSPCAEFSEFVGENSTSTASCSKTSVARWTNLSAHQCDSLGDEASGKFEMDVDNEFIKSNLTLKFQNSKSKHRAVISLICNQSLPQNEVVFEYVGTINVPVDTYYLSLTSACCCQGKCGIPPEIPYTAKTPTGSSSKSGGLKSWEIAVITVGGVLLLVLIACLVFFCGKKRRAYQTI</sequence>
<evidence type="ECO:0000256" key="1">
    <source>
        <dbReference type="SAM" id="Phobius"/>
    </source>
</evidence>
<keyword evidence="4" id="KW-1185">Reference proteome</keyword>
<feature type="transmembrane region" description="Helical" evidence="1">
    <location>
        <begin position="218"/>
        <end position="241"/>
    </location>
</feature>
<dbReference type="Proteomes" id="UP001159428">
    <property type="component" value="Unassembled WGS sequence"/>
</dbReference>
<evidence type="ECO:0000313" key="3">
    <source>
        <dbReference type="EMBL" id="CAH3159633.1"/>
    </source>
</evidence>
<accession>A0AAU9XVZ6</accession>
<proteinExistence type="predicted"/>